<keyword evidence="1" id="KW-0812">Transmembrane</keyword>
<evidence type="ECO:0000313" key="2">
    <source>
        <dbReference type="EMBL" id="BAO55367.1"/>
    </source>
</evidence>
<keyword evidence="1" id="KW-1133">Transmembrane helix</keyword>
<keyword evidence="3" id="KW-1185">Reference proteome</keyword>
<gene>
    <name evidence="2" type="ORF">NMS_1358</name>
</gene>
<dbReference type="HOGENOM" id="CLU_203165_0_0_10"/>
<proteinExistence type="predicted"/>
<feature type="transmembrane region" description="Helical" evidence="1">
    <location>
        <begin position="12"/>
        <end position="37"/>
    </location>
</feature>
<accession>W8VX61</accession>
<dbReference type="Proteomes" id="UP000031760">
    <property type="component" value="Chromosome"/>
</dbReference>
<dbReference type="OrthoDB" id="1145171at2"/>
<evidence type="ECO:0000313" key="3">
    <source>
        <dbReference type="Proteomes" id="UP000031760"/>
    </source>
</evidence>
<dbReference type="STRING" id="1454201.NMS_1358"/>
<dbReference type="RefSeq" id="WP_041495988.1">
    <property type="nucleotide sequence ID" value="NZ_AP014548.1"/>
</dbReference>
<reference evidence="2 3" key="1">
    <citation type="journal article" date="2014" name="Proc. Natl. Acad. Sci. U.S.A.">
        <title>Functional characterization of flavobacteria rhodopsins reveals a unique class of light-driven chloride pump in bacteria.</title>
        <authorList>
            <person name="Yoshizawa S."/>
            <person name="Kumagai Y."/>
            <person name="Kim H."/>
            <person name="Ogura Y."/>
            <person name="Hayashi T."/>
            <person name="Iwasaki W."/>
            <person name="DeLong E.F."/>
            <person name="Kogure K."/>
        </authorList>
    </citation>
    <scope>NUCLEOTIDE SEQUENCE [LARGE SCALE GENOMIC DNA]</scope>
    <source>
        <strain evidence="2 3">S1-08</strain>
    </source>
</reference>
<evidence type="ECO:0000256" key="1">
    <source>
        <dbReference type="SAM" id="Phobius"/>
    </source>
</evidence>
<keyword evidence="1" id="KW-0472">Membrane</keyword>
<protein>
    <submittedName>
        <fullName evidence="2">Uncharacterized protein</fullName>
    </submittedName>
</protein>
<sequence length="63" mass="7164">MNLPFYFDPGLGAMIAQAAIAAFAGFLLFYKTCVAYIKAWFGIKRKKDVDSFDEAYKNDQTDR</sequence>
<name>W8VX61_9FLAO</name>
<dbReference type="AlphaFoldDB" id="W8VX61"/>
<dbReference type="KEGG" id="nmf:NMS_1358"/>
<organism evidence="2 3">
    <name type="scientific">Nonlabens marinus S1-08</name>
    <dbReference type="NCBI Taxonomy" id="1454201"/>
    <lineage>
        <taxon>Bacteria</taxon>
        <taxon>Pseudomonadati</taxon>
        <taxon>Bacteroidota</taxon>
        <taxon>Flavobacteriia</taxon>
        <taxon>Flavobacteriales</taxon>
        <taxon>Flavobacteriaceae</taxon>
        <taxon>Nonlabens</taxon>
    </lineage>
</organism>
<dbReference type="EMBL" id="AP014548">
    <property type="protein sequence ID" value="BAO55367.1"/>
    <property type="molecule type" value="Genomic_DNA"/>
</dbReference>